<dbReference type="InterPro" id="IPR009081">
    <property type="entry name" value="PP-bd_ACP"/>
</dbReference>
<keyword evidence="8" id="KW-1185">Reference proteome</keyword>
<dbReference type="Pfam" id="PF00501">
    <property type="entry name" value="AMP-binding"/>
    <property type="match status" value="1"/>
</dbReference>
<evidence type="ECO:0000259" key="5">
    <source>
        <dbReference type="PROSITE" id="PS50075"/>
    </source>
</evidence>
<dbReference type="InterPro" id="IPR016035">
    <property type="entry name" value="Acyl_Trfase/lysoPLipase"/>
</dbReference>
<dbReference type="Pfam" id="PF23562">
    <property type="entry name" value="AMP-binding_C_3"/>
    <property type="match status" value="1"/>
</dbReference>
<dbReference type="InterPro" id="IPR016036">
    <property type="entry name" value="Malonyl_transacylase_ACP-bd"/>
</dbReference>
<dbReference type="Pfam" id="PF00109">
    <property type="entry name" value="ketoacyl-synt"/>
    <property type="match status" value="1"/>
</dbReference>
<protein>
    <submittedName>
        <fullName evidence="7">Hispidin synthase</fullName>
    </submittedName>
</protein>
<dbReference type="SUPFAM" id="SSF47336">
    <property type="entry name" value="ACP-like"/>
    <property type="match status" value="1"/>
</dbReference>
<evidence type="ECO:0000313" key="7">
    <source>
        <dbReference type="EMBL" id="KAF7305298.1"/>
    </source>
</evidence>
<evidence type="ECO:0000256" key="2">
    <source>
        <dbReference type="ARBA" id="ARBA00022450"/>
    </source>
</evidence>
<dbReference type="SMART" id="SM00827">
    <property type="entry name" value="PKS_AT"/>
    <property type="match status" value="1"/>
</dbReference>
<dbReference type="SMART" id="SM00825">
    <property type="entry name" value="PKS_KS"/>
    <property type="match status" value="1"/>
</dbReference>
<gene>
    <name evidence="7" type="ORF">HMN09_00781100</name>
</gene>
<dbReference type="PROSITE" id="PS50075">
    <property type="entry name" value="CARRIER"/>
    <property type="match status" value="1"/>
</dbReference>
<keyword evidence="4" id="KW-0808">Transferase</keyword>
<comment type="caution">
    <text evidence="7">The sequence shown here is derived from an EMBL/GenBank/DDBJ whole genome shotgun (WGS) entry which is preliminary data.</text>
</comment>
<dbReference type="InterPro" id="IPR000873">
    <property type="entry name" value="AMP-dep_synth/lig_dom"/>
</dbReference>
<keyword evidence="2" id="KW-0596">Phosphopantetheine</keyword>
<dbReference type="InterPro" id="IPR014031">
    <property type="entry name" value="Ketoacyl_synth_C"/>
</dbReference>
<dbReference type="Pfam" id="PF00550">
    <property type="entry name" value="PP-binding"/>
    <property type="match status" value="2"/>
</dbReference>
<feature type="domain" description="Ketosynthase family 3 (KS3)" evidence="6">
    <location>
        <begin position="683"/>
        <end position="1109"/>
    </location>
</feature>
<dbReference type="Gene3D" id="3.30.70.3290">
    <property type="match status" value="1"/>
</dbReference>
<dbReference type="InterPro" id="IPR036736">
    <property type="entry name" value="ACP-like_sf"/>
</dbReference>
<evidence type="ECO:0000256" key="3">
    <source>
        <dbReference type="ARBA" id="ARBA00022553"/>
    </source>
</evidence>
<dbReference type="PROSITE" id="PS52004">
    <property type="entry name" value="KS3_2"/>
    <property type="match status" value="1"/>
</dbReference>
<evidence type="ECO:0000256" key="4">
    <source>
        <dbReference type="ARBA" id="ARBA00022679"/>
    </source>
</evidence>
<dbReference type="SUPFAM" id="SSF52151">
    <property type="entry name" value="FabD/lysophospholipase-like"/>
    <property type="match status" value="1"/>
</dbReference>
<dbReference type="Gene3D" id="3.40.50.12780">
    <property type="entry name" value="N-terminal domain of ligase-like"/>
    <property type="match status" value="1"/>
</dbReference>
<dbReference type="Proteomes" id="UP000613580">
    <property type="component" value="Unassembled WGS sequence"/>
</dbReference>
<dbReference type="Gene3D" id="1.10.1200.10">
    <property type="entry name" value="ACP-like"/>
    <property type="match status" value="1"/>
</dbReference>
<dbReference type="SUPFAM" id="SSF56801">
    <property type="entry name" value="Acetyl-CoA synthetase-like"/>
    <property type="match status" value="1"/>
</dbReference>
<name>A0A8H6W893_MYCCL</name>
<proteinExistence type="predicted"/>
<dbReference type="InterPro" id="IPR014043">
    <property type="entry name" value="Acyl_transferase_dom"/>
</dbReference>
<dbReference type="InterPro" id="IPR001227">
    <property type="entry name" value="Ac_transferase_dom_sf"/>
</dbReference>
<dbReference type="Pfam" id="PF22621">
    <property type="entry name" value="CurL-like_PKS_C"/>
    <property type="match status" value="1"/>
</dbReference>
<dbReference type="Pfam" id="PF02801">
    <property type="entry name" value="Ketoacyl-synt_C"/>
    <property type="match status" value="1"/>
</dbReference>
<evidence type="ECO:0000259" key="6">
    <source>
        <dbReference type="PROSITE" id="PS52004"/>
    </source>
</evidence>
<dbReference type="Gene3D" id="3.40.366.10">
    <property type="entry name" value="Malonyl-Coenzyme A Acyl Carrier Protein, domain 2"/>
    <property type="match status" value="1"/>
</dbReference>
<dbReference type="InterPro" id="IPR016039">
    <property type="entry name" value="Thiolase-like"/>
</dbReference>
<dbReference type="Gene3D" id="3.40.47.10">
    <property type="match status" value="1"/>
</dbReference>
<dbReference type="SUPFAM" id="SSF55048">
    <property type="entry name" value="Probable ACP-binding domain of malonyl-CoA ACP transacylase"/>
    <property type="match status" value="1"/>
</dbReference>
<accession>A0A8H6W893</accession>
<dbReference type="InterPro" id="IPR050091">
    <property type="entry name" value="PKS_NRPS_Biosynth_Enz"/>
</dbReference>
<dbReference type="EMBL" id="JACAZE010000010">
    <property type="protein sequence ID" value="KAF7305298.1"/>
    <property type="molecule type" value="Genomic_DNA"/>
</dbReference>
<dbReference type="GO" id="GO:0006633">
    <property type="term" value="P:fatty acid biosynthetic process"/>
    <property type="evidence" value="ECO:0007669"/>
    <property type="project" value="TreeGrafter"/>
</dbReference>
<dbReference type="InterPro" id="IPR014030">
    <property type="entry name" value="Ketoacyl_synth_N"/>
</dbReference>
<organism evidence="7 8">
    <name type="scientific">Mycena chlorophos</name>
    <name type="common">Agaric fungus</name>
    <name type="synonym">Agaricus chlorophos</name>
    <dbReference type="NCBI Taxonomy" id="658473"/>
    <lineage>
        <taxon>Eukaryota</taxon>
        <taxon>Fungi</taxon>
        <taxon>Dikarya</taxon>
        <taxon>Basidiomycota</taxon>
        <taxon>Agaricomycotina</taxon>
        <taxon>Agaricomycetes</taxon>
        <taxon>Agaricomycetidae</taxon>
        <taxon>Agaricales</taxon>
        <taxon>Marasmiineae</taxon>
        <taxon>Mycenaceae</taxon>
        <taxon>Mycena</taxon>
    </lineage>
</organism>
<dbReference type="CDD" id="cd00833">
    <property type="entry name" value="PKS"/>
    <property type="match status" value="1"/>
</dbReference>
<dbReference type="OrthoDB" id="5334845at2759"/>
<dbReference type="GO" id="GO:0004312">
    <property type="term" value="F:fatty acid synthase activity"/>
    <property type="evidence" value="ECO:0007669"/>
    <property type="project" value="TreeGrafter"/>
</dbReference>
<dbReference type="InterPro" id="IPR042099">
    <property type="entry name" value="ANL_N_sf"/>
</dbReference>
<dbReference type="SUPFAM" id="SSF53901">
    <property type="entry name" value="Thiolase-like"/>
    <property type="match status" value="1"/>
</dbReference>
<feature type="domain" description="Carrier" evidence="5">
    <location>
        <begin position="1611"/>
        <end position="1686"/>
    </location>
</feature>
<dbReference type="PANTHER" id="PTHR43775">
    <property type="entry name" value="FATTY ACID SYNTHASE"/>
    <property type="match status" value="1"/>
</dbReference>
<dbReference type="PANTHER" id="PTHR43775:SF37">
    <property type="entry name" value="SI:DKEY-61P9.11"/>
    <property type="match status" value="1"/>
</dbReference>
<sequence>MNPPSSILEVFQRTAFDPSGANRRVLECGPDFWTYAGLDAVSTGLAAELAALGDSPIVAVVAENHPFVFALMFAVWKLHGTFVPIDAHIPWNLLDGMLDIVKPTFMFLVESDTNNISNTKARGVDFAVRLFGGEGFTIPALSAKYAGNVLNGAPESLPPPDATALYLFTSSASSRHNLKAVPLTHRFIAAGCEAKLAFWHRLHPHNPTDAIRVLGWAPLSHVLAHMQDIGTAALLNAGCYVFATIPSSCTSAETQPAQDITSALIHSVLHYEVKAFAGLPFVIAAFKAACEGGNDRLLAQLRSMTMLECGGAQLDKDIVDWAIKQAIPLVVGVGMTETGGAILAGPVGDASDGFHPQGLLRDAQFSLIGNDDESEGELVIKSPNLPRGYLKYEDGSFDIDAQGVVTFKTGDIYRKSVEGKLLWVGRSTDFIQMATGETLDPRRVERALRFASGINDACIIGNAFLNGSSTAIYAIIELAPRTVNINNDSNVSHLQVVARALSPINRDLPPALRIALSSVLILAEGMKIPRTKKGEIFRKKIDEAFGAALRALGHSATPTEAILEQEPAAATKPIFDKNKLQTAIAHSLGLDILEIDLLDKLTFAELGMTSILAIRVAEHLNKLLQGQVTLPVNICYLYPDAQLLFAAVQEQLLKRQHPSTPIAPSVPASMSTTSSVPVQLQELDDVVIVGKAFRLPGGIYDDRALWAALTNQATRNPVSYISTQRWDHTSFYPADIAFLQAGLLDSDHFTDFDASFFGMTEKEAYYLSPTMRLALEVAFEALEDANIPVGHVKGTGMGVYAAVKDDGFETLLNAAHGYDAYTRFYGTGRAPSTTSGRISYLLDIHGPSVTVDTACSGGIVCIDQAVNYLQSGQGESAIVCSSNTHCWPGSFMFLTAQGMVSPHGRCASFSAQADGYVPSEGAVAFILKTRKAAVRDGNQILATIRAAVVSHNGRSQGLAAPNIQAQSELHQQALQKANIQPTDIHFVETHGTGTSLGDVCEIHGINAAFAAGHRPSGPLIISASKGTIGHTEPSAGLVGIMAALLSFKHGLVPGLIHTSYGQLNPALDQSKVPLIFSPQTMSLSGEKPYRSVVMSYGFAGTLADIVLEGPAKEAFSGPSNNNNAPHTGPPMIFVLSAKSTSGLQEYKQNYITFLRNVGSGGQLFSKICVTSCIAREHYKHRFSCAAHNTLDLLLQLEHSLSASHKPPTNRFGPITFAFSGQGTQFPSMDLALAQGYPAFKSIVLELGNKAAKLSGFPITDCLLATTASADEGAVHSEVDQICIFVHQYAMSLFLEMLGIVPGAVVGHSLGEITAAVVAGGLSFELGLELVILRAHLLRPEQNKPAGMAALACSEADFLKFPSTDATVSVFNSPRSIAISGAASSVETVLATAKEQNIKATKLRVDQGFHSSYVEHALPGLKHWSAMNSGSFQALKIPLYSTALGHVVPAGETLQPDHWMNHTRNPVHFAQTAQALKESLPHGITLDLGPQAVAQTLLLANNHPVGRTIGTCGKRTGDQRHAFLLALAELYQQHGLVPNFHALYGGAAQDLKDHLTSLPTYPFQRVRCYPSYIPSRHSNTPGTTVVPVIDAKLRNEVKPAAEVSKSDTDSSTSFSSTILFHIRSILELRPHEVLDTSESLLTYGVDSIGFAALQKALEQQHGLNLSIVFWSDVFSIADIVKNLEEQKSLKM</sequence>
<dbReference type="Pfam" id="PF00698">
    <property type="entry name" value="Acyl_transf_1"/>
    <property type="match status" value="1"/>
</dbReference>
<keyword evidence="3" id="KW-0597">Phosphoprotein</keyword>
<comment type="pathway">
    <text evidence="1">Secondary metabolite biosynthesis.</text>
</comment>
<dbReference type="InterPro" id="IPR020841">
    <property type="entry name" value="PKS_Beta-ketoAc_synthase_dom"/>
</dbReference>
<evidence type="ECO:0000313" key="8">
    <source>
        <dbReference type="Proteomes" id="UP000613580"/>
    </source>
</evidence>
<evidence type="ECO:0000256" key="1">
    <source>
        <dbReference type="ARBA" id="ARBA00005179"/>
    </source>
</evidence>
<reference evidence="7" key="1">
    <citation type="submission" date="2020-05" db="EMBL/GenBank/DDBJ databases">
        <title>Mycena genomes resolve the evolution of fungal bioluminescence.</title>
        <authorList>
            <person name="Tsai I.J."/>
        </authorList>
    </citation>
    <scope>NUCLEOTIDE SEQUENCE</scope>
    <source>
        <strain evidence="7">110903Hualien_Pintung</strain>
    </source>
</reference>